<dbReference type="AlphaFoldDB" id="W9H2X1"/>
<reference evidence="1 2" key="1">
    <citation type="submission" date="2013-08" db="EMBL/GenBank/DDBJ databases">
        <title>The genome sequence of Skermanella stibiiresistens.</title>
        <authorList>
            <person name="Zhu W."/>
            <person name="Wang G."/>
        </authorList>
    </citation>
    <scope>NUCLEOTIDE SEQUENCE [LARGE SCALE GENOMIC DNA]</scope>
    <source>
        <strain evidence="1 2">SB22</strain>
    </source>
</reference>
<name>W9H2X1_9PROT</name>
<evidence type="ECO:0000313" key="1">
    <source>
        <dbReference type="EMBL" id="EWY39121.1"/>
    </source>
</evidence>
<comment type="caution">
    <text evidence="1">The sequence shown here is derived from an EMBL/GenBank/DDBJ whole genome shotgun (WGS) entry which is preliminary data.</text>
</comment>
<keyword evidence="2" id="KW-1185">Reference proteome</keyword>
<dbReference type="RefSeq" id="WP_281174371.1">
    <property type="nucleotide sequence ID" value="NZ_AVFL01000014.1"/>
</dbReference>
<gene>
    <name evidence="1" type="ORF">N825_08945</name>
</gene>
<sequence length="40" mass="4383">MPAPLRRHLFLVGHNLGLRSAFEPVAADLLGLPRDFRGTA</sequence>
<proteinExistence type="predicted"/>
<protein>
    <submittedName>
        <fullName evidence="1">Uncharacterized protein</fullName>
    </submittedName>
</protein>
<evidence type="ECO:0000313" key="2">
    <source>
        <dbReference type="Proteomes" id="UP000019486"/>
    </source>
</evidence>
<dbReference type="Proteomes" id="UP000019486">
    <property type="component" value="Unassembled WGS sequence"/>
</dbReference>
<organism evidence="1 2">
    <name type="scientific">Skermanella stibiiresistens SB22</name>
    <dbReference type="NCBI Taxonomy" id="1385369"/>
    <lineage>
        <taxon>Bacteria</taxon>
        <taxon>Pseudomonadati</taxon>
        <taxon>Pseudomonadota</taxon>
        <taxon>Alphaproteobacteria</taxon>
        <taxon>Rhodospirillales</taxon>
        <taxon>Azospirillaceae</taxon>
        <taxon>Skermanella</taxon>
    </lineage>
</organism>
<accession>W9H2X1</accession>
<dbReference type="EMBL" id="AVFL01000014">
    <property type="protein sequence ID" value="EWY39121.1"/>
    <property type="molecule type" value="Genomic_DNA"/>
</dbReference>